<comment type="caution">
    <text evidence="2">The sequence shown here is derived from an EMBL/GenBank/DDBJ whole genome shotgun (WGS) entry which is preliminary data.</text>
</comment>
<evidence type="ECO:0000313" key="2">
    <source>
        <dbReference type="EMBL" id="OCI32796.1"/>
    </source>
</evidence>
<proteinExistence type="predicted"/>
<name>A0ABX2Y9U8_9CELL</name>
<gene>
    <name evidence="2" type="ORF">OERS_03880</name>
</gene>
<dbReference type="EMBL" id="MAQA01000003">
    <property type="protein sequence ID" value="OCI32796.1"/>
    <property type="molecule type" value="Genomic_DNA"/>
</dbReference>
<sequence length="296" mass="33418">MYYGNQPRSGDGRFGPKAISEAQGGLSTLPVSTSVRRHNLGHDENNAPLPYSAEQIYDFWATVDMRATRVTDLDGLAEAYSEHIDFASVGLMKDTPPPRVPPVELYAPAMRAGRMAYDASLLDPQALAKVREYELWIAPDQKMTVGQLLDDYDSEALATWGLSELLKMPDRDAYDMSNGQYDKVMHERAAQGRDIMLRGLVQEYDLEFVQPVPDEPFDSYKNMRHYLKPRLRKAFREAEQVKAQERRDKAAKAALERKSERRAKWDWLLGAKPAPTVSAGYIPTADGARPRDQHDG</sequence>
<feature type="region of interest" description="Disordered" evidence="1">
    <location>
        <begin position="1"/>
        <end position="26"/>
    </location>
</feature>
<protein>
    <recommendedName>
        <fullName evidence="4">Tail assembly chaperone</fullName>
    </recommendedName>
</protein>
<dbReference type="Proteomes" id="UP000093412">
    <property type="component" value="Unassembled WGS sequence"/>
</dbReference>
<reference evidence="2 3" key="1">
    <citation type="submission" date="2016-06" db="EMBL/GenBank/DDBJ databases">
        <title>Genome sequence of Oerskovia enterophila DSM 43852.</title>
        <authorList>
            <person name="Poehlein A."/>
            <person name="Jag V."/>
            <person name="Bengelsdorf F.R."/>
            <person name="Daniel R."/>
            <person name="Duerre P."/>
        </authorList>
    </citation>
    <scope>NUCLEOTIDE SEQUENCE [LARGE SCALE GENOMIC DNA]</scope>
    <source>
        <strain evidence="2 3">DSM 43852</strain>
    </source>
</reference>
<organism evidence="2 3">
    <name type="scientific">Oerskovia enterophila</name>
    <dbReference type="NCBI Taxonomy" id="43678"/>
    <lineage>
        <taxon>Bacteria</taxon>
        <taxon>Bacillati</taxon>
        <taxon>Actinomycetota</taxon>
        <taxon>Actinomycetes</taxon>
        <taxon>Micrococcales</taxon>
        <taxon>Cellulomonadaceae</taxon>
        <taxon>Oerskovia</taxon>
    </lineage>
</organism>
<keyword evidence="3" id="KW-1185">Reference proteome</keyword>
<evidence type="ECO:0008006" key="4">
    <source>
        <dbReference type="Google" id="ProtNLM"/>
    </source>
</evidence>
<dbReference type="RefSeq" id="WP_068623951.1">
    <property type="nucleotide sequence ID" value="NZ_MAQA01000003.1"/>
</dbReference>
<accession>A0ABX2Y9U8</accession>
<evidence type="ECO:0000313" key="3">
    <source>
        <dbReference type="Proteomes" id="UP000093412"/>
    </source>
</evidence>
<evidence type="ECO:0000256" key="1">
    <source>
        <dbReference type="SAM" id="MobiDB-lite"/>
    </source>
</evidence>